<keyword evidence="1" id="KW-1133">Transmembrane helix</keyword>
<dbReference type="Proteomes" id="UP001595989">
    <property type="component" value="Unassembled WGS sequence"/>
</dbReference>
<sequence>MDLLITITNGLTVVALVAFLILMGLVKKEGRDERSQYMGYKLFSFLFTFLLGGLALIIFVTSWKTIDYTLLRICITTLMSLNLLAGLGYWIYITKKV</sequence>
<name>A0ABV9DQV8_9BACI</name>
<reference evidence="3" key="1">
    <citation type="journal article" date="2019" name="Int. J. Syst. Evol. Microbiol.">
        <title>The Global Catalogue of Microorganisms (GCM) 10K type strain sequencing project: providing services to taxonomists for standard genome sequencing and annotation.</title>
        <authorList>
            <consortium name="The Broad Institute Genomics Platform"/>
            <consortium name="The Broad Institute Genome Sequencing Center for Infectious Disease"/>
            <person name="Wu L."/>
            <person name="Ma J."/>
        </authorList>
    </citation>
    <scope>NUCLEOTIDE SEQUENCE [LARGE SCALE GENOMIC DNA]</scope>
    <source>
        <strain evidence="3">CGMCC 4.7426</strain>
    </source>
</reference>
<keyword evidence="1" id="KW-0812">Transmembrane</keyword>
<evidence type="ECO:0000313" key="3">
    <source>
        <dbReference type="Proteomes" id="UP001595989"/>
    </source>
</evidence>
<keyword evidence="3" id="KW-1185">Reference proteome</keyword>
<gene>
    <name evidence="2" type="ORF">ACFO3D_18645</name>
</gene>
<evidence type="ECO:0000313" key="2">
    <source>
        <dbReference type="EMBL" id="MFC4560179.1"/>
    </source>
</evidence>
<accession>A0ABV9DQV8</accession>
<dbReference type="EMBL" id="JBHSFU010000015">
    <property type="protein sequence ID" value="MFC4560179.1"/>
    <property type="molecule type" value="Genomic_DNA"/>
</dbReference>
<dbReference type="RefSeq" id="WP_390299808.1">
    <property type="nucleotide sequence ID" value="NZ_JBHSFU010000015.1"/>
</dbReference>
<keyword evidence="1" id="KW-0472">Membrane</keyword>
<evidence type="ECO:0000256" key="1">
    <source>
        <dbReference type="SAM" id="Phobius"/>
    </source>
</evidence>
<organism evidence="2 3">
    <name type="scientific">Virgibacillus kekensis</name>
    <dbReference type="NCBI Taxonomy" id="202261"/>
    <lineage>
        <taxon>Bacteria</taxon>
        <taxon>Bacillati</taxon>
        <taxon>Bacillota</taxon>
        <taxon>Bacilli</taxon>
        <taxon>Bacillales</taxon>
        <taxon>Bacillaceae</taxon>
        <taxon>Virgibacillus</taxon>
    </lineage>
</organism>
<protein>
    <submittedName>
        <fullName evidence="2">Uncharacterized protein</fullName>
    </submittedName>
</protein>
<proteinExistence type="predicted"/>
<feature type="transmembrane region" description="Helical" evidence="1">
    <location>
        <begin position="38"/>
        <end position="63"/>
    </location>
</feature>
<feature type="transmembrane region" description="Helical" evidence="1">
    <location>
        <begin position="6"/>
        <end position="26"/>
    </location>
</feature>
<feature type="transmembrane region" description="Helical" evidence="1">
    <location>
        <begin position="69"/>
        <end position="92"/>
    </location>
</feature>
<comment type="caution">
    <text evidence="2">The sequence shown here is derived from an EMBL/GenBank/DDBJ whole genome shotgun (WGS) entry which is preliminary data.</text>
</comment>